<dbReference type="Proteomes" id="UP000011115">
    <property type="component" value="Unassembled WGS sequence"/>
</dbReference>
<organism evidence="2 3">
    <name type="scientific">Solanum tuberosum</name>
    <name type="common">Potato</name>
    <dbReference type="NCBI Taxonomy" id="4113"/>
    <lineage>
        <taxon>Eukaryota</taxon>
        <taxon>Viridiplantae</taxon>
        <taxon>Streptophyta</taxon>
        <taxon>Embryophyta</taxon>
        <taxon>Tracheophyta</taxon>
        <taxon>Spermatophyta</taxon>
        <taxon>Magnoliopsida</taxon>
        <taxon>eudicotyledons</taxon>
        <taxon>Gunneridae</taxon>
        <taxon>Pentapetalae</taxon>
        <taxon>asterids</taxon>
        <taxon>lamiids</taxon>
        <taxon>Solanales</taxon>
        <taxon>Solanaceae</taxon>
        <taxon>Solanoideae</taxon>
        <taxon>Solaneae</taxon>
        <taxon>Solanum</taxon>
    </lineage>
</organism>
<accession>M1DKZ0</accession>
<feature type="compositionally biased region" description="Basic residues" evidence="1">
    <location>
        <begin position="99"/>
        <end position="111"/>
    </location>
</feature>
<keyword evidence="3" id="KW-1185">Reference proteome</keyword>
<dbReference type="InParanoid" id="M1DKZ0"/>
<evidence type="ECO:0000313" key="3">
    <source>
        <dbReference type="Proteomes" id="UP000011115"/>
    </source>
</evidence>
<dbReference type="EnsemblPlants" id="PGSC0003DMT400090692">
    <property type="protein sequence ID" value="PGSC0003DMT400090692"/>
    <property type="gene ID" value="PGSC0003DMG400040263"/>
</dbReference>
<protein>
    <submittedName>
        <fullName evidence="2">Uncharacterized protein</fullName>
    </submittedName>
</protein>
<name>M1DKZ0_SOLTU</name>
<proteinExistence type="predicted"/>
<reference evidence="2" key="2">
    <citation type="submission" date="2015-06" db="UniProtKB">
        <authorList>
            <consortium name="EnsemblPlants"/>
        </authorList>
    </citation>
    <scope>IDENTIFICATION</scope>
    <source>
        <strain evidence="2">DM1-3 516 R44</strain>
    </source>
</reference>
<dbReference type="HOGENOM" id="CLU_2077230_0_0_1"/>
<dbReference type="Gramene" id="PGSC0003DMT400090692">
    <property type="protein sequence ID" value="PGSC0003DMT400090692"/>
    <property type="gene ID" value="PGSC0003DMG400040263"/>
</dbReference>
<evidence type="ECO:0000313" key="2">
    <source>
        <dbReference type="EnsemblPlants" id="PGSC0003DMT400090692"/>
    </source>
</evidence>
<dbReference type="AlphaFoldDB" id="M1DKZ0"/>
<feature type="compositionally biased region" description="Gly residues" evidence="1">
    <location>
        <begin position="32"/>
        <end position="41"/>
    </location>
</feature>
<evidence type="ECO:0000256" key="1">
    <source>
        <dbReference type="SAM" id="MobiDB-lite"/>
    </source>
</evidence>
<feature type="compositionally biased region" description="Polar residues" evidence="1">
    <location>
        <begin position="71"/>
        <end position="80"/>
    </location>
</feature>
<feature type="region of interest" description="Disordered" evidence="1">
    <location>
        <begin position="32"/>
        <end position="118"/>
    </location>
</feature>
<reference evidence="3" key="1">
    <citation type="journal article" date="2011" name="Nature">
        <title>Genome sequence and analysis of the tuber crop potato.</title>
        <authorList>
            <consortium name="The Potato Genome Sequencing Consortium"/>
        </authorList>
    </citation>
    <scope>NUCLEOTIDE SEQUENCE [LARGE SCALE GENOMIC DNA]</scope>
    <source>
        <strain evidence="3">cv. DM1-3 516 R44</strain>
    </source>
</reference>
<dbReference type="PaxDb" id="4113-PGSC0003DMT400090692"/>
<sequence length="118" mass="13182">MFPSARVPTLAESFGETPKWGIVRLNFQQGDLLGGTKGQIGSGSPNRQKSLWPAKISNMVDSQVKTKEQTRSGSPNQSVTAEKPVSPLKLPEYRDLRLRPKSRQGRVHRTNRQTAERI</sequence>